<dbReference type="Proteomes" id="UP000029223">
    <property type="component" value="Unassembled WGS sequence"/>
</dbReference>
<evidence type="ECO:0000313" key="2">
    <source>
        <dbReference type="EMBL" id="GAL31137.1"/>
    </source>
</evidence>
<keyword evidence="3" id="KW-1185">Reference proteome</keyword>
<evidence type="ECO:0000256" key="1">
    <source>
        <dbReference type="SAM" id="Phobius"/>
    </source>
</evidence>
<reference evidence="3" key="2">
    <citation type="submission" date="2014-09" db="EMBL/GenBank/DDBJ databases">
        <authorList>
            <consortium name="NBRP consortium"/>
            <person name="Sawabe T."/>
            <person name="Meirelles P."/>
            <person name="Nakanishi M."/>
            <person name="Sayaka M."/>
            <person name="Hattori M."/>
            <person name="Ohkuma M."/>
        </authorList>
    </citation>
    <scope>NUCLEOTIDE SEQUENCE [LARGE SCALE GENOMIC DNA]</scope>
    <source>
        <strain evidence="3">JCM 19239</strain>
    </source>
</reference>
<accession>A0ABQ0JQV2</accession>
<organism evidence="2 3">
    <name type="scientific">Vibrio variabilis</name>
    <dbReference type="NCBI Taxonomy" id="990271"/>
    <lineage>
        <taxon>Bacteria</taxon>
        <taxon>Pseudomonadati</taxon>
        <taxon>Pseudomonadota</taxon>
        <taxon>Gammaproteobacteria</taxon>
        <taxon>Vibrionales</taxon>
        <taxon>Vibrionaceae</taxon>
        <taxon>Vibrio</taxon>
    </lineage>
</organism>
<dbReference type="PROSITE" id="PS51257">
    <property type="entry name" value="PROKAR_LIPOPROTEIN"/>
    <property type="match status" value="1"/>
</dbReference>
<comment type="caution">
    <text evidence="2">The sequence shown here is derived from an EMBL/GenBank/DDBJ whole genome shotgun (WGS) entry which is preliminary data.</text>
</comment>
<feature type="transmembrane region" description="Helical" evidence="1">
    <location>
        <begin position="226"/>
        <end position="247"/>
    </location>
</feature>
<keyword evidence="1" id="KW-0472">Membrane</keyword>
<dbReference type="EMBL" id="BBMS01000134">
    <property type="protein sequence ID" value="GAL31137.1"/>
    <property type="molecule type" value="Genomic_DNA"/>
</dbReference>
<keyword evidence="1" id="KW-0812">Transmembrane</keyword>
<keyword evidence="1" id="KW-1133">Transmembrane helix</keyword>
<proteinExistence type="predicted"/>
<reference evidence="3" key="1">
    <citation type="submission" date="2014-09" db="EMBL/GenBank/DDBJ databases">
        <title>Vibrio variabilis JCM 19239. (C206) whole genome shotgun sequence.</title>
        <authorList>
            <person name="Sawabe T."/>
            <person name="Meirelles P."/>
            <person name="Nakanishi M."/>
            <person name="Sayaka M."/>
            <person name="Hattori M."/>
            <person name="Ohkuma M."/>
        </authorList>
    </citation>
    <scope>NUCLEOTIDE SEQUENCE [LARGE SCALE GENOMIC DNA]</scope>
    <source>
        <strain evidence="3">JCM 19239</strain>
    </source>
</reference>
<evidence type="ECO:0000313" key="3">
    <source>
        <dbReference type="Proteomes" id="UP000029223"/>
    </source>
</evidence>
<protein>
    <submittedName>
        <fullName evidence="2">Uncharacterized protein</fullName>
    </submittedName>
</protein>
<sequence>MFSKRTWQNLILIFLYTLLVGCVYQVLTFRQELSDSAERVLNQVESQLATIEDELRSIYVTTECSEEVQRTLAHHVFKSVGLRGLAVGERSSAGNVKNVYCSNFGPQTGEVDDTFWNARAQRDIVFAKLKIKQYRRDLSYALAVIGNGKIAIGTINPRIILGWWVEPSIPNTQLELFFSDGERLIIAGERVQNDEGFESTARSERYPIMIKATQPTIILQQRMMTFFQRLVAGGLIALLALITFAVYQRITGREEREAELEVNRD</sequence>
<name>A0ABQ0JQV2_9VIBR</name>
<gene>
    <name evidence="2" type="ORF">JCM19239_2160</name>
</gene>